<evidence type="ECO:0000259" key="5">
    <source>
        <dbReference type="PROSITE" id="PS50835"/>
    </source>
</evidence>
<name>A0A1D2N1U6_ORCCI</name>
<keyword evidence="7" id="KW-1185">Reference proteome</keyword>
<comment type="subcellular location">
    <subcellularLocation>
        <location evidence="1">Membrane</location>
        <topology evidence="1">Single-pass membrane protein</topology>
    </subcellularLocation>
</comment>
<feature type="domain" description="Ig-like" evidence="5">
    <location>
        <begin position="42"/>
        <end position="106"/>
    </location>
</feature>
<evidence type="ECO:0000313" key="6">
    <source>
        <dbReference type="EMBL" id="ODM99242.1"/>
    </source>
</evidence>
<dbReference type="Proteomes" id="UP000094527">
    <property type="component" value="Unassembled WGS sequence"/>
</dbReference>
<feature type="region of interest" description="Disordered" evidence="4">
    <location>
        <begin position="1"/>
        <end position="57"/>
    </location>
</feature>
<evidence type="ECO:0000313" key="7">
    <source>
        <dbReference type="Proteomes" id="UP000094527"/>
    </source>
</evidence>
<keyword evidence="3" id="KW-1015">Disulfide bond</keyword>
<dbReference type="Pfam" id="PF08205">
    <property type="entry name" value="C2-set_2"/>
    <property type="match status" value="1"/>
</dbReference>
<feature type="compositionally biased region" description="Polar residues" evidence="4">
    <location>
        <begin position="1"/>
        <end position="23"/>
    </location>
</feature>
<dbReference type="PANTHER" id="PTHR23278:SF4">
    <property type="entry name" value="SIDESTEP, ISOFORM C"/>
    <property type="match status" value="1"/>
</dbReference>
<dbReference type="GO" id="GO:0016020">
    <property type="term" value="C:membrane"/>
    <property type="evidence" value="ECO:0007669"/>
    <property type="project" value="UniProtKB-SubCell"/>
</dbReference>
<accession>A0A1D2N1U6</accession>
<dbReference type="Gene3D" id="2.60.40.10">
    <property type="entry name" value="Immunoglobulins"/>
    <property type="match status" value="3"/>
</dbReference>
<dbReference type="SMART" id="SM00409">
    <property type="entry name" value="IG"/>
    <property type="match status" value="2"/>
</dbReference>
<sequence length="273" mass="30713">MMVLSFPNSEGGSFRESQQQQHSYLKRKQSKPDQTVASGLDVRGRPPGTGKKWSADKPFGKRAHFQHTSEPAKLIVESAKETDQGIYRCRVDFRNSPSREVRMNLTITVPPNEPEILDISGNLITQSLVGPYMEGTSIELQCIVREGVPSPMVQWYLNDELIDSSYHVKTSREVINHISVPNLQRSHHGAFLSCRASNTILVTPVSKTVRIDLNLRPLSVSMPIKHRNPQLTAELQVDVKCETWGSYPPPTITWWLDGREEKGSGIEVRFPVA</sequence>
<comment type="caution">
    <text evidence="6">The sequence shown here is derived from an EMBL/GenBank/DDBJ whole genome shotgun (WGS) entry which is preliminary data.</text>
</comment>
<dbReference type="STRING" id="48709.A0A1D2N1U6"/>
<gene>
    <name evidence="6" type="ORF">Ocin01_07441</name>
</gene>
<dbReference type="PROSITE" id="PS50835">
    <property type="entry name" value="IG_LIKE"/>
    <property type="match status" value="3"/>
</dbReference>
<dbReference type="OMA" id="HRECTIV"/>
<evidence type="ECO:0000256" key="4">
    <source>
        <dbReference type="SAM" id="MobiDB-lite"/>
    </source>
</evidence>
<dbReference type="EMBL" id="LJIJ01000292">
    <property type="protein sequence ID" value="ODM99242.1"/>
    <property type="molecule type" value="Genomic_DNA"/>
</dbReference>
<keyword evidence="2" id="KW-0472">Membrane</keyword>
<protein>
    <submittedName>
        <fullName evidence="6">Nephrin</fullName>
    </submittedName>
</protein>
<proteinExistence type="predicted"/>
<organism evidence="6 7">
    <name type="scientific">Orchesella cincta</name>
    <name type="common">Springtail</name>
    <name type="synonym">Podura cincta</name>
    <dbReference type="NCBI Taxonomy" id="48709"/>
    <lineage>
        <taxon>Eukaryota</taxon>
        <taxon>Metazoa</taxon>
        <taxon>Ecdysozoa</taxon>
        <taxon>Arthropoda</taxon>
        <taxon>Hexapoda</taxon>
        <taxon>Collembola</taxon>
        <taxon>Entomobryomorpha</taxon>
        <taxon>Entomobryoidea</taxon>
        <taxon>Orchesellidae</taxon>
        <taxon>Orchesellinae</taxon>
        <taxon>Orchesella</taxon>
    </lineage>
</organism>
<dbReference type="InterPro" id="IPR013162">
    <property type="entry name" value="CD80_C2-set"/>
</dbReference>
<dbReference type="SUPFAM" id="SSF48726">
    <property type="entry name" value="Immunoglobulin"/>
    <property type="match status" value="2"/>
</dbReference>
<dbReference type="InterPro" id="IPR013783">
    <property type="entry name" value="Ig-like_fold"/>
</dbReference>
<evidence type="ECO:0000256" key="1">
    <source>
        <dbReference type="ARBA" id="ARBA00004167"/>
    </source>
</evidence>
<dbReference type="InterPro" id="IPR036179">
    <property type="entry name" value="Ig-like_dom_sf"/>
</dbReference>
<evidence type="ECO:0000256" key="2">
    <source>
        <dbReference type="ARBA" id="ARBA00023136"/>
    </source>
</evidence>
<feature type="domain" description="Ig-like" evidence="5">
    <location>
        <begin position="114"/>
        <end position="210"/>
    </location>
</feature>
<dbReference type="InterPro" id="IPR007110">
    <property type="entry name" value="Ig-like_dom"/>
</dbReference>
<dbReference type="Pfam" id="PF13927">
    <property type="entry name" value="Ig_3"/>
    <property type="match status" value="1"/>
</dbReference>
<reference evidence="6 7" key="1">
    <citation type="journal article" date="2016" name="Genome Biol. Evol.">
        <title>Gene Family Evolution Reflects Adaptation to Soil Environmental Stressors in the Genome of the Collembolan Orchesella cincta.</title>
        <authorList>
            <person name="Faddeeva-Vakhrusheva A."/>
            <person name="Derks M.F."/>
            <person name="Anvar S.Y."/>
            <person name="Agamennone V."/>
            <person name="Suring W."/>
            <person name="Smit S."/>
            <person name="van Straalen N.M."/>
            <person name="Roelofs D."/>
        </authorList>
    </citation>
    <scope>NUCLEOTIDE SEQUENCE [LARGE SCALE GENOMIC DNA]</scope>
    <source>
        <tissue evidence="6">Mixed pool</tissue>
    </source>
</reference>
<dbReference type="PANTHER" id="PTHR23278">
    <property type="entry name" value="SIDESTEP PROTEIN"/>
    <property type="match status" value="1"/>
</dbReference>
<feature type="domain" description="Ig-like" evidence="5">
    <location>
        <begin position="217"/>
        <end position="273"/>
    </location>
</feature>
<dbReference type="InterPro" id="IPR003599">
    <property type="entry name" value="Ig_sub"/>
</dbReference>
<dbReference type="OrthoDB" id="8825892at2759"/>
<dbReference type="AlphaFoldDB" id="A0A1D2N1U6"/>
<evidence type="ECO:0000256" key="3">
    <source>
        <dbReference type="ARBA" id="ARBA00023157"/>
    </source>
</evidence>